<evidence type="ECO:0000259" key="1">
    <source>
        <dbReference type="Pfam" id="PF01796"/>
    </source>
</evidence>
<reference evidence="3 4" key="1">
    <citation type="submission" date="2014-04" db="EMBL/GenBank/DDBJ databases">
        <title>The Genome Sequence of Mycobacterium tuberculosis TKK-01-0051.</title>
        <authorList>
            <consortium name="The Broad Institute Genomics Platform"/>
            <consortium name="The Broad Institute Genome Sequencing Center for Infectious Disease"/>
            <person name="Earl A.M."/>
            <person name="Cohen K."/>
            <person name="Pym A."/>
            <person name="Bishai W."/>
            <person name="Maharaj K."/>
            <person name="Desjardins C."/>
            <person name="Abeel T."/>
            <person name="Young S."/>
            <person name="Zeng Q."/>
            <person name="Gargeya S."/>
            <person name="Abouelleil A."/>
            <person name="Alvarado L."/>
            <person name="Chapman S.B."/>
            <person name="Gainer-Dewar J."/>
            <person name="Goldberg J."/>
            <person name="Griggs A."/>
            <person name="Gujja S."/>
            <person name="Hansen M."/>
            <person name="Howarth C."/>
            <person name="Imamovic A."/>
            <person name="Larimer J."/>
            <person name="Murphy C."/>
            <person name="Naylor J."/>
            <person name="Pearson M."/>
            <person name="Poon T.W."/>
            <person name="Priest M."/>
            <person name="Roberts A."/>
            <person name="Saif S."/>
            <person name="Shea T."/>
            <person name="Sykes S."/>
            <person name="Wortman J."/>
            <person name="Nusbaum C."/>
            <person name="Birren B."/>
        </authorList>
    </citation>
    <scope>NUCLEOTIDE SEQUENCE [LARGE SCALE GENOMIC DNA]</scope>
    <source>
        <strain evidence="3 4">TKK-01-0051</strain>
    </source>
</reference>
<feature type="domain" description="ChsH2 rubredoxin-like zinc ribbon" evidence="2">
    <location>
        <begin position="17"/>
        <end position="52"/>
    </location>
</feature>
<dbReference type="Pfam" id="PF12172">
    <property type="entry name" value="zf-ChsH2"/>
    <property type="match status" value="1"/>
</dbReference>
<dbReference type="EMBL" id="JLXW01000010">
    <property type="protein sequence ID" value="KBZ60907.1"/>
    <property type="molecule type" value="Genomic_DNA"/>
</dbReference>
<gene>
    <name evidence="3" type="ORF">K875_03858</name>
</gene>
<evidence type="ECO:0000259" key="2">
    <source>
        <dbReference type="Pfam" id="PF12172"/>
    </source>
</evidence>
<comment type="caution">
    <text evidence="3">The sequence shown here is derived from an EMBL/GenBank/DDBJ whole genome shotgun (WGS) entry which is preliminary data.</text>
</comment>
<sequence>MTAPDRPTIDADGRAWWSATQDRKVMVNACRSCGQTSLYARPFCPHCWGEDVKLVQATGRARLYTWSVVYQNSAPFDARTPYVLAMVDLEEGPRLMTTVEDCRIEDLRADMELTIAFRDHEDGFVVPVFRPAAGEAPAAAPLTP</sequence>
<name>A0A051TVB5_9MYCO</name>
<keyword evidence="4" id="KW-1185">Reference proteome</keyword>
<dbReference type="AlphaFoldDB" id="A0A051TVB5"/>
<dbReference type="Pfam" id="PF01796">
    <property type="entry name" value="OB_ChsH2_C"/>
    <property type="match status" value="1"/>
</dbReference>
<dbReference type="Gene3D" id="6.10.30.10">
    <property type="match status" value="1"/>
</dbReference>
<dbReference type="InterPro" id="IPR022002">
    <property type="entry name" value="ChsH2_Znr"/>
</dbReference>
<dbReference type="HOGENOM" id="CLU_119412_1_1_11"/>
<evidence type="ECO:0008006" key="5">
    <source>
        <dbReference type="Google" id="ProtNLM"/>
    </source>
</evidence>
<dbReference type="PATRIC" id="fig|1324261.3.peg.3901"/>
<dbReference type="PANTHER" id="PTHR34075:SF5">
    <property type="entry name" value="BLR3430 PROTEIN"/>
    <property type="match status" value="1"/>
</dbReference>
<dbReference type="InterPro" id="IPR052513">
    <property type="entry name" value="Thioester_dehydratase-like"/>
</dbReference>
<dbReference type="PANTHER" id="PTHR34075">
    <property type="entry name" value="BLR3430 PROTEIN"/>
    <property type="match status" value="1"/>
</dbReference>
<proteinExistence type="predicted"/>
<dbReference type="SUPFAM" id="SSF50249">
    <property type="entry name" value="Nucleic acid-binding proteins"/>
    <property type="match status" value="1"/>
</dbReference>
<protein>
    <recommendedName>
        <fullName evidence="5">DUF35 domain-containing protein</fullName>
    </recommendedName>
</protein>
<dbReference type="InterPro" id="IPR012340">
    <property type="entry name" value="NA-bd_OB-fold"/>
</dbReference>
<dbReference type="Proteomes" id="UP000025947">
    <property type="component" value="Unassembled WGS sequence"/>
</dbReference>
<feature type="domain" description="ChsH2 C-terminal OB-fold" evidence="1">
    <location>
        <begin position="55"/>
        <end position="118"/>
    </location>
</feature>
<dbReference type="RefSeq" id="WP_044486318.1">
    <property type="nucleotide sequence ID" value="NZ_KK328284.1"/>
</dbReference>
<accession>A0A051TVB5</accession>
<organism evidence="3 4">
    <name type="scientific">Mycobacterium [tuberculosis] TKK-01-0051</name>
    <dbReference type="NCBI Taxonomy" id="1324261"/>
    <lineage>
        <taxon>Bacteria</taxon>
        <taxon>Bacillati</taxon>
        <taxon>Actinomycetota</taxon>
        <taxon>Actinomycetes</taxon>
        <taxon>Mycobacteriales</taxon>
        <taxon>Mycobacteriaceae</taxon>
        <taxon>Mycobacterium</taxon>
        <taxon>Mycobacterium avium complex (MAC)</taxon>
    </lineage>
</organism>
<evidence type="ECO:0000313" key="4">
    <source>
        <dbReference type="Proteomes" id="UP000025947"/>
    </source>
</evidence>
<dbReference type="InterPro" id="IPR002878">
    <property type="entry name" value="ChsH2_C"/>
</dbReference>
<evidence type="ECO:0000313" key="3">
    <source>
        <dbReference type="EMBL" id="KBZ60907.1"/>
    </source>
</evidence>